<sequence length="235" mass="26680">MDWHSFWDVYPNRFGDGNLLRQVGKTVKGVPISESQLQSLVQDVIGKLDLQKDDFLLDLCCGNGLLTKELAARCGGAVGVDFSKPMLESANEVNSGSNIEYLLMDARNIESLTTRFGGRFTKVMMYEALAYFDEDDVANLLRSLKPLMSDDARILFASVLDSDLKWRFFNTWGRRWNYLVNIRMRGRDPGIGKWWVRRDLARICEKAGFDAQFIPQDAALHTSHYRVDVVGTLVA</sequence>
<dbReference type="CDD" id="cd02440">
    <property type="entry name" value="AdoMet_MTases"/>
    <property type="match status" value="1"/>
</dbReference>
<dbReference type="InterPro" id="IPR041698">
    <property type="entry name" value="Methyltransf_25"/>
</dbReference>
<reference evidence="4" key="1">
    <citation type="submission" date="2021-11" db="EMBL/GenBank/DDBJ databases">
        <title>Genome sequence.</title>
        <authorList>
            <person name="Sun Q."/>
        </authorList>
    </citation>
    <scope>NUCLEOTIDE SEQUENCE</scope>
    <source>
        <strain evidence="4">JC732</strain>
    </source>
</reference>
<dbReference type="Pfam" id="PF13649">
    <property type="entry name" value="Methyltransf_25"/>
    <property type="match status" value="1"/>
</dbReference>
<dbReference type="GO" id="GO:0032259">
    <property type="term" value="P:methylation"/>
    <property type="evidence" value="ECO:0007669"/>
    <property type="project" value="UniProtKB-KW"/>
</dbReference>
<evidence type="ECO:0000313" key="5">
    <source>
        <dbReference type="Proteomes" id="UP001139103"/>
    </source>
</evidence>
<dbReference type="PANTHER" id="PTHR43861:SF1">
    <property type="entry name" value="TRANS-ACONITATE 2-METHYLTRANSFERASE"/>
    <property type="match status" value="1"/>
</dbReference>
<protein>
    <submittedName>
        <fullName evidence="4">Methyltransferase domain-containing protein</fullName>
    </submittedName>
</protein>
<comment type="caution">
    <text evidence="4">The sequence shown here is derived from an EMBL/GenBank/DDBJ whole genome shotgun (WGS) entry which is preliminary data.</text>
</comment>
<dbReference type="PANTHER" id="PTHR43861">
    <property type="entry name" value="TRANS-ACONITATE 2-METHYLTRANSFERASE-RELATED"/>
    <property type="match status" value="1"/>
</dbReference>
<evidence type="ECO:0000313" key="4">
    <source>
        <dbReference type="EMBL" id="MCC9628781.1"/>
    </source>
</evidence>
<evidence type="ECO:0000259" key="3">
    <source>
        <dbReference type="Pfam" id="PF13649"/>
    </source>
</evidence>
<dbReference type="Gene3D" id="3.40.50.150">
    <property type="entry name" value="Vaccinia Virus protein VP39"/>
    <property type="match status" value="1"/>
</dbReference>
<name>A0A9X1SGK1_9BACT</name>
<feature type="domain" description="Methyltransferase" evidence="3">
    <location>
        <begin position="57"/>
        <end position="145"/>
    </location>
</feature>
<dbReference type="EMBL" id="JAJKFT010000004">
    <property type="protein sequence ID" value="MCC9628781.1"/>
    <property type="molecule type" value="Genomic_DNA"/>
</dbReference>
<dbReference type="SUPFAM" id="SSF53335">
    <property type="entry name" value="S-adenosyl-L-methionine-dependent methyltransferases"/>
    <property type="match status" value="1"/>
</dbReference>
<dbReference type="Proteomes" id="UP001139103">
    <property type="component" value="Unassembled WGS sequence"/>
</dbReference>
<gene>
    <name evidence="4" type="ORF">LOC68_10260</name>
</gene>
<evidence type="ECO:0000256" key="2">
    <source>
        <dbReference type="ARBA" id="ARBA00022679"/>
    </source>
</evidence>
<keyword evidence="2" id="KW-0808">Transferase</keyword>
<dbReference type="AlphaFoldDB" id="A0A9X1SGK1"/>
<proteinExistence type="predicted"/>
<dbReference type="InterPro" id="IPR029063">
    <property type="entry name" value="SAM-dependent_MTases_sf"/>
</dbReference>
<accession>A0A9X1SGK1</accession>
<keyword evidence="1 4" id="KW-0489">Methyltransferase</keyword>
<keyword evidence="5" id="KW-1185">Reference proteome</keyword>
<dbReference type="GO" id="GO:0008168">
    <property type="term" value="F:methyltransferase activity"/>
    <property type="evidence" value="ECO:0007669"/>
    <property type="project" value="UniProtKB-KW"/>
</dbReference>
<dbReference type="RefSeq" id="WP_230218254.1">
    <property type="nucleotide sequence ID" value="NZ_JAJKFT010000004.1"/>
</dbReference>
<organism evidence="4 5">
    <name type="scientific">Blastopirellula sediminis</name>
    <dbReference type="NCBI Taxonomy" id="2894196"/>
    <lineage>
        <taxon>Bacteria</taxon>
        <taxon>Pseudomonadati</taxon>
        <taxon>Planctomycetota</taxon>
        <taxon>Planctomycetia</taxon>
        <taxon>Pirellulales</taxon>
        <taxon>Pirellulaceae</taxon>
        <taxon>Blastopirellula</taxon>
    </lineage>
</organism>
<evidence type="ECO:0000256" key="1">
    <source>
        <dbReference type="ARBA" id="ARBA00022603"/>
    </source>
</evidence>